<dbReference type="AlphaFoldDB" id="J9FV44"/>
<evidence type="ECO:0000313" key="1">
    <source>
        <dbReference type="EMBL" id="EJW91229.1"/>
    </source>
</evidence>
<organism evidence="1">
    <name type="scientific">gut metagenome</name>
    <dbReference type="NCBI Taxonomy" id="749906"/>
    <lineage>
        <taxon>unclassified sequences</taxon>
        <taxon>metagenomes</taxon>
        <taxon>organismal metagenomes</taxon>
    </lineage>
</organism>
<sequence length="20" mass="2151">VDTSPNLAIHADACSDFDFL</sequence>
<gene>
    <name evidence="1" type="ORF">EVA_20664</name>
</gene>
<comment type="caution">
    <text evidence="1">The sequence shown here is derived from an EMBL/GenBank/DDBJ whole genome shotgun (WGS) entry which is preliminary data.</text>
</comment>
<feature type="non-terminal residue" evidence="1">
    <location>
        <position position="1"/>
    </location>
</feature>
<proteinExistence type="predicted"/>
<accession>J9FV44</accession>
<reference evidence="1" key="1">
    <citation type="journal article" date="2012" name="PLoS ONE">
        <title>Gene sets for utilization of primary and secondary nutrition supplies in the distal gut of endangered iberian lynx.</title>
        <authorList>
            <person name="Alcaide M."/>
            <person name="Messina E."/>
            <person name="Richter M."/>
            <person name="Bargiela R."/>
            <person name="Peplies J."/>
            <person name="Huws S.A."/>
            <person name="Newbold C.J."/>
            <person name="Golyshin P.N."/>
            <person name="Simon M.A."/>
            <person name="Lopez G."/>
            <person name="Yakimov M.M."/>
            <person name="Ferrer M."/>
        </authorList>
    </citation>
    <scope>NUCLEOTIDE SEQUENCE</scope>
</reference>
<protein>
    <submittedName>
        <fullName evidence="1">Uncharacterized protein</fullName>
    </submittedName>
</protein>
<name>J9FV44_9ZZZZ</name>
<dbReference type="EMBL" id="AMCI01008318">
    <property type="protein sequence ID" value="EJW91229.1"/>
    <property type="molecule type" value="Genomic_DNA"/>
</dbReference>